<organism evidence="1 2">
    <name type="scientific">Gigaspora margarita</name>
    <dbReference type="NCBI Taxonomy" id="4874"/>
    <lineage>
        <taxon>Eukaryota</taxon>
        <taxon>Fungi</taxon>
        <taxon>Fungi incertae sedis</taxon>
        <taxon>Mucoromycota</taxon>
        <taxon>Glomeromycotina</taxon>
        <taxon>Glomeromycetes</taxon>
        <taxon>Diversisporales</taxon>
        <taxon>Gigasporaceae</taxon>
        <taxon>Gigaspora</taxon>
    </lineage>
</organism>
<reference evidence="1 2" key="1">
    <citation type="submission" date="2021-06" db="EMBL/GenBank/DDBJ databases">
        <authorList>
            <person name="Kallberg Y."/>
            <person name="Tangrot J."/>
            <person name="Rosling A."/>
        </authorList>
    </citation>
    <scope>NUCLEOTIDE SEQUENCE [LARGE SCALE GENOMIC DNA]</scope>
    <source>
        <strain evidence="1 2">120-4 pot B 10/14</strain>
    </source>
</reference>
<dbReference type="Proteomes" id="UP000789901">
    <property type="component" value="Unassembled WGS sequence"/>
</dbReference>
<protein>
    <submittedName>
        <fullName evidence="1">39820_t:CDS:1</fullName>
    </submittedName>
</protein>
<dbReference type="EMBL" id="CAJVQB010027203">
    <property type="protein sequence ID" value="CAG8810117.1"/>
    <property type="molecule type" value="Genomic_DNA"/>
</dbReference>
<evidence type="ECO:0000313" key="2">
    <source>
        <dbReference type="Proteomes" id="UP000789901"/>
    </source>
</evidence>
<accession>A0ABN7W0N2</accession>
<proteinExistence type="predicted"/>
<keyword evidence="2" id="KW-1185">Reference proteome</keyword>
<evidence type="ECO:0000313" key="1">
    <source>
        <dbReference type="EMBL" id="CAG8810117.1"/>
    </source>
</evidence>
<name>A0ABN7W0N2_GIGMA</name>
<comment type="caution">
    <text evidence="1">The sequence shown here is derived from an EMBL/GenBank/DDBJ whole genome shotgun (WGS) entry which is preliminary data.</text>
</comment>
<gene>
    <name evidence="1" type="ORF">GMARGA_LOCUS25033</name>
</gene>
<sequence length="232" mass="26446">MNQTQAQIMDPVTSEIDWVNKLNKYKNVFALSTEEFKKFAVIQNDKVSGNDKEIVQLLKTNANIVLVVTTKQKEVTNEVLIKRECGCQDYGIQELINKIPNLETKEQKNSEGLEIKVEEFKQGCSGSRDQALKTTRNISYKKKGKVKQLEEQQENKKRNSAGTACAIAPKGAPVVSKKKLEKEVEEKRELIDPKDKEDLKTIQELYETDLNIQLGTIDKDINKEDLTKLCKE</sequence>